<dbReference type="RefSeq" id="WP_203675866.1">
    <property type="nucleotide sequence ID" value="NZ_BONP01000030.1"/>
</dbReference>
<dbReference type="EMBL" id="BONP01000030">
    <property type="protein sequence ID" value="GIG41582.1"/>
    <property type="molecule type" value="Genomic_DNA"/>
</dbReference>
<name>A0ABQ4DQG2_9CELL</name>
<gene>
    <name evidence="1" type="ORF">Cph01nite_33440</name>
</gene>
<dbReference type="Pfam" id="PF11209">
    <property type="entry name" value="LmeA"/>
    <property type="match status" value="1"/>
</dbReference>
<dbReference type="InterPro" id="IPR021373">
    <property type="entry name" value="DUF2993"/>
</dbReference>
<dbReference type="Proteomes" id="UP000614741">
    <property type="component" value="Unassembled WGS sequence"/>
</dbReference>
<evidence type="ECO:0000313" key="2">
    <source>
        <dbReference type="Proteomes" id="UP000614741"/>
    </source>
</evidence>
<reference evidence="1 2" key="1">
    <citation type="submission" date="2021-01" db="EMBL/GenBank/DDBJ databases">
        <title>Whole genome shotgun sequence of Cellulomonas phragmiteti NBRC 110785.</title>
        <authorList>
            <person name="Komaki H."/>
            <person name="Tamura T."/>
        </authorList>
    </citation>
    <scope>NUCLEOTIDE SEQUENCE [LARGE SCALE GENOMIC DNA]</scope>
    <source>
        <strain evidence="1 2">NBRC 110785</strain>
    </source>
</reference>
<proteinExistence type="predicted"/>
<comment type="caution">
    <text evidence="1">The sequence shown here is derived from an EMBL/GenBank/DDBJ whole genome shotgun (WGS) entry which is preliminary data.</text>
</comment>
<evidence type="ECO:0008006" key="3">
    <source>
        <dbReference type="Google" id="ProtNLM"/>
    </source>
</evidence>
<sequence>MGARAVVSTVVALGLVAAGAYVADGFARSSAEEQAAAVVTQQLDVQGTPQVRIDGFPFLPQLFARSLDDVHATADGVTLEGIAATDVTLDATDVSLDAPYRVGGVRLEATVPTSSVQQVVGARVDMDLAVDGDLLRATGELFGIPLTAGLVPRVADGRLLVDVQDVTLGAGTLRLEELPGDVAERLVGIEVPLEGLPAGIVLEQAVVVPDGVRFTATGADVVLEQLP</sequence>
<evidence type="ECO:0000313" key="1">
    <source>
        <dbReference type="EMBL" id="GIG41582.1"/>
    </source>
</evidence>
<keyword evidence="2" id="KW-1185">Reference proteome</keyword>
<organism evidence="1 2">
    <name type="scientific">Cellulomonas phragmiteti</name>
    <dbReference type="NCBI Taxonomy" id="478780"/>
    <lineage>
        <taxon>Bacteria</taxon>
        <taxon>Bacillati</taxon>
        <taxon>Actinomycetota</taxon>
        <taxon>Actinomycetes</taxon>
        <taxon>Micrococcales</taxon>
        <taxon>Cellulomonadaceae</taxon>
        <taxon>Cellulomonas</taxon>
    </lineage>
</organism>
<protein>
    <recommendedName>
        <fullName evidence="3">DUF2993 domain-containing protein</fullName>
    </recommendedName>
</protein>
<accession>A0ABQ4DQG2</accession>